<sequence length="680" mass="78273">MEEIEQIHEGFLGAVKLDAHRHLLFPTNTSSKCIVCSKERHENTKGFSCNQYCIEITIPSHHRHPLKLHDRKKPYSIRNRCFLCGYTFLDMFYYCSRCVFDVCMSCLKMPLIIDRPRAHEHPLSLMPINSISFTCEACGCGAGGSYPCICLRCSFIIHKDCIDLPRVICINRHDHRISHVDILSPEEWSCGVCHMSINSQYGAYSCSVCHFAVHTKCAIRADVWDGRELEGIHDEDGNAKTVDAAPFEVIDDQVIIHFSHEHTLRLFYQDVLIPDKNQRCNACVLPFYYGAGYICMDCDFILHQTCANLPRMKRHELHNNQLTLYPNQKSGEELEFGKSFFRCSACKTLNGGFRYENGSIKLDVRCAMISGEFRHESHPHSLFIVSSYFGTCSICIGFVNDLLSCVECSHFFMCFKCATLPNEVFYKHDKHPLYLRYYRHEYCHYWCEVCEKPTNPYRWFYSCETCASTLHIDCLLGKSPYMKPGHSFLLNSLEYQVVSNNHASRQFCIVCHLRCEDAFVIQNKNEILTSSICSLVCLYSLVGYDRMEMQQCIESHPYWLFIYYAYDGKGWCDGCDSVCQSHLRCNGKDDCGVETLPDTPSPLRVSSSSTVLQHLYSSSSSYGRVARESAEDACSCKVLNRKFKELSVIRVLNLSAFIKRPNLMKRYPEVFESVKVDNYQ</sequence>
<dbReference type="InterPro" id="IPR054483">
    <property type="entry name" value="DC1-like_CT"/>
</dbReference>
<dbReference type="InterPro" id="IPR002219">
    <property type="entry name" value="PKC_DAG/PE"/>
</dbReference>
<feature type="domain" description="Phorbol-ester/DAG-type" evidence="5">
    <location>
        <begin position="121"/>
        <end position="169"/>
    </location>
</feature>
<evidence type="ECO:0008006" key="9">
    <source>
        <dbReference type="Google" id="ProtNLM"/>
    </source>
</evidence>
<keyword evidence="3" id="KW-0863">Zinc-finger</keyword>
<dbReference type="KEGG" id="eus:EUTSA_v10027671mg"/>
<evidence type="ECO:0000256" key="4">
    <source>
        <dbReference type="ARBA" id="ARBA00022833"/>
    </source>
</evidence>
<dbReference type="InterPro" id="IPR046349">
    <property type="entry name" value="C1-like_sf"/>
</dbReference>
<organism evidence="7 8">
    <name type="scientific">Eutrema salsugineum</name>
    <name type="common">Saltwater cress</name>
    <name type="synonym">Sisymbrium salsugineum</name>
    <dbReference type="NCBI Taxonomy" id="72664"/>
    <lineage>
        <taxon>Eukaryota</taxon>
        <taxon>Viridiplantae</taxon>
        <taxon>Streptophyta</taxon>
        <taxon>Embryophyta</taxon>
        <taxon>Tracheophyta</taxon>
        <taxon>Spermatophyta</taxon>
        <taxon>Magnoliopsida</taxon>
        <taxon>eudicotyledons</taxon>
        <taxon>Gunneridae</taxon>
        <taxon>Pentapetalae</taxon>
        <taxon>rosids</taxon>
        <taxon>malvids</taxon>
        <taxon>Brassicales</taxon>
        <taxon>Brassicaceae</taxon>
        <taxon>Eutremeae</taxon>
        <taxon>Eutrema</taxon>
    </lineage>
</organism>
<gene>
    <name evidence="7" type="ORF">EUTSA_v10027671mg</name>
</gene>
<dbReference type="Gramene" id="ESQ46939">
    <property type="protein sequence ID" value="ESQ46939"/>
    <property type="gene ID" value="EUTSA_v10027671mg"/>
</dbReference>
<keyword evidence="1" id="KW-0479">Metal-binding</keyword>
<feature type="domain" description="Zinc finger PHD-type" evidence="6">
    <location>
        <begin position="279"/>
        <end position="347"/>
    </location>
</feature>
<dbReference type="InterPro" id="IPR053192">
    <property type="entry name" value="Vacuole_Formation_Reg"/>
</dbReference>
<evidence type="ECO:0000256" key="2">
    <source>
        <dbReference type="ARBA" id="ARBA00022737"/>
    </source>
</evidence>
<evidence type="ECO:0000256" key="1">
    <source>
        <dbReference type="ARBA" id="ARBA00022723"/>
    </source>
</evidence>
<dbReference type="OMA" id="QYGAYSC"/>
<dbReference type="InterPro" id="IPR004146">
    <property type="entry name" value="DC1"/>
</dbReference>
<evidence type="ECO:0000313" key="8">
    <source>
        <dbReference type="Proteomes" id="UP000030689"/>
    </source>
</evidence>
<keyword evidence="8" id="KW-1185">Reference proteome</keyword>
<dbReference type="InterPro" id="IPR001965">
    <property type="entry name" value="Znf_PHD"/>
</dbReference>
<protein>
    <recommendedName>
        <fullName evidence="9">Phorbol-ester/DAG-type domain-containing protein</fullName>
    </recommendedName>
</protein>
<evidence type="ECO:0000256" key="3">
    <source>
        <dbReference type="ARBA" id="ARBA00022771"/>
    </source>
</evidence>
<dbReference type="PANTHER" id="PTHR32410:SF184">
    <property type="entry name" value="CHP-RICH ZINC FINGER PROTEIN-LIKE-RELATED"/>
    <property type="match status" value="1"/>
</dbReference>
<reference evidence="7 8" key="1">
    <citation type="journal article" date="2013" name="Front. Plant Sci.">
        <title>The Reference Genome of the Halophytic Plant Eutrema salsugineum.</title>
        <authorList>
            <person name="Yang R."/>
            <person name="Jarvis D.E."/>
            <person name="Chen H."/>
            <person name="Beilstein M.A."/>
            <person name="Grimwood J."/>
            <person name="Jenkins J."/>
            <person name="Shu S."/>
            <person name="Prochnik S."/>
            <person name="Xin M."/>
            <person name="Ma C."/>
            <person name="Schmutz J."/>
            <person name="Wing R.A."/>
            <person name="Mitchell-Olds T."/>
            <person name="Schumaker K.S."/>
            <person name="Wang X."/>
        </authorList>
    </citation>
    <scope>NUCLEOTIDE SEQUENCE [LARGE SCALE GENOMIC DNA]</scope>
</reference>
<dbReference type="AlphaFoldDB" id="V4LSY4"/>
<dbReference type="Proteomes" id="UP000030689">
    <property type="component" value="Unassembled WGS sequence"/>
</dbReference>
<dbReference type="SUPFAM" id="SSF57889">
    <property type="entry name" value="Cysteine-rich domain"/>
    <property type="match status" value="3"/>
</dbReference>
<dbReference type="SMART" id="SM00109">
    <property type="entry name" value="C1"/>
    <property type="match status" value="3"/>
</dbReference>
<dbReference type="GO" id="GO:0008270">
    <property type="term" value="F:zinc ion binding"/>
    <property type="evidence" value="ECO:0007669"/>
    <property type="project" value="UniProtKB-KW"/>
</dbReference>
<keyword evidence="2" id="KW-0677">Repeat</keyword>
<proteinExistence type="predicted"/>
<feature type="domain" description="Phorbol-ester/DAG-type" evidence="5">
    <location>
        <begin position="173"/>
        <end position="223"/>
    </location>
</feature>
<feature type="domain" description="Zinc finger PHD-type" evidence="6">
    <location>
        <begin position="446"/>
        <end position="512"/>
    </location>
</feature>
<evidence type="ECO:0000313" key="7">
    <source>
        <dbReference type="EMBL" id="ESQ46939.1"/>
    </source>
</evidence>
<dbReference type="EMBL" id="KI517416">
    <property type="protein sequence ID" value="ESQ46939.1"/>
    <property type="molecule type" value="Genomic_DNA"/>
</dbReference>
<feature type="domain" description="Phorbol-ester/DAG-type" evidence="5">
    <location>
        <begin position="260"/>
        <end position="312"/>
    </location>
</feature>
<dbReference type="SMART" id="SM00249">
    <property type="entry name" value="PHD"/>
    <property type="match status" value="2"/>
</dbReference>
<evidence type="ECO:0000259" key="6">
    <source>
        <dbReference type="SMART" id="SM00249"/>
    </source>
</evidence>
<dbReference type="Pfam" id="PF22926">
    <property type="entry name" value="C1-like_CT"/>
    <property type="match status" value="1"/>
</dbReference>
<accession>V4LSY4</accession>
<dbReference type="Pfam" id="PF03107">
    <property type="entry name" value="C1_2"/>
    <property type="match status" value="5"/>
</dbReference>
<keyword evidence="4" id="KW-0862">Zinc</keyword>
<dbReference type="PANTHER" id="PTHR32410">
    <property type="entry name" value="CYSTEINE/HISTIDINE-RICH C1 DOMAIN FAMILY PROTEIN"/>
    <property type="match status" value="1"/>
</dbReference>
<evidence type="ECO:0000259" key="5">
    <source>
        <dbReference type="SMART" id="SM00109"/>
    </source>
</evidence>
<name>V4LSY4_EUTSA</name>